<evidence type="ECO:0000259" key="2">
    <source>
        <dbReference type="Pfam" id="PF20255"/>
    </source>
</evidence>
<evidence type="ECO:0000256" key="1">
    <source>
        <dbReference type="SAM" id="MobiDB-lite"/>
    </source>
</evidence>
<feature type="non-terminal residue" evidence="3">
    <location>
        <position position="1"/>
    </location>
</feature>
<dbReference type="AlphaFoldDB" id="A0A6A4H4E3"/>
<reference evidence="3" key="1">
    <citation type="journal article" date="2019" name="Environ. Microbiol.">
        <title>Fungal ecological strategies reflected in gene transcription - a case study of two litter decomposers.</title>
        <authorList>
            <person name="Barbi F."/>
            <person name="Kohler A."/>
            <person name="Barry K."/>
            <person name="Baskaran P."/>
            <person name="Daum C."/>
            <person name="Fauchery L."/>
            <person name="Ihrmark K."/>
            <person name="Kuo A."/>
            <person name="LaButti K."/>
            <person name="Lipzen A."/>
            <person name="Morin E."/>
            <person name="Grigoriev I.V."/>
            <person name="Henrissat B."/>
            <person name="Lindahl B."/>
            <person name="Martin F."/>
        </authorList>
    </citation>
    <scope>NUCLEOTIDE SEQUENCE</scope>
    <source>
        <strain evidence="3">JB14</strain>
    </source>
</reference>
<gene>
    <name evidence="3" type="ORF">BT96DRAFT_792159</name>
</gene>
<proteinExistence type="predicted"/>
<dbReference type="Pfam" id="PF20255">
    <property type="entry name" value="DUF6606"/>
    <property type="match status" value="1"/>
</dbReference>
<feature type="compositionally biased region" description="Acidic residues" evidence="1">
    <location>
        <begin position="82"/>
        <end position="92"/>
    </location>
</feature>
<organism evidence="3 4">
    <name type="scientific">Gymnopus androsaceus JB14</name>
    <dbReference type="NCBI Taxonomy" id="1447944"/>
    <lineage>
        <taxon>Eukaryota</taxon>
        <taxon>Fungi</taxon>
        <taxon>Dikarya</taxon>
        <taxon>Basidiomycota</taxon>
        <taxon>Agaricomycotina</taxon>
        <taxon>Agaricomycetes</taxon>
        <taxon>Agaricomycetidae</taxon>
        <taxon>Agaricales</taxon>
        <taxon>Marasmiineae</taxon>
        <taxon>Omphalotaceae</taxon>
        <taxon>Gymnopus</taxon>
    </lineage>
</organism>
<dbReference type="InterPro" id="IPR046541">
    <property type="entry name" value="DUF6606"/>
</dbReference>
<dbReference type="Proteomes" id="UP000799118">
    <property type="component" value="Unassembled WGS sequence"/>
</dbReference>
<feature type="region of interest" description="Disordered" evidence="1">
    <location>
        <begin position="82"/>
        <end position="109"/>
    </location>
</feature>
<keyword evidence="4" id="KW-1185">Reference proteome</keyword>
<dbReference type="OrthoDB" id="3182339at2759"/>
<evidence type="ECO:0000313" key="3">
    <source>
        <dbReference type="EMBL" id="KAE9391987.1"/>
    </source>
</evidence>
<protein>
    <recommendedName>
        <fullName evidence="2">DUF6606 domain-containing protein</fullName>
    </recommendedName>
</protein>
<sequence>DSLALLVRAQNTGIILRRDWGDGIDEKIIYECFEVTLPVSDVMSTKNKLVTSFPGPVIHFPAETFDSKYFQNEFATFLAEMNDEDNDEDSEDEGRRRKSGLPAAHPGETQDPVFITSLLAGIMHGLEGRGENVTRINMRVADDVLLKGLDKTPWRRSALWLAIVLRVAIQTTLLREDPTLQLYKQFMVFLHRFVLSLTLGEKFDSDILFTMQAKMCRRLAKLGDDVAEFL</sequence>
<evidence type="ECO:0000313" key="4">
    <source>
        <dbReference type="Proteomes" id="UP000799118"/>
    </source>
</evidence>
<dbReference type="EMBL" id="ML769607">
    <property type="protein sequence ID" value="KAE9391987.1"/>
    <property type="molecule type" value="Genomic_DNA"/>
</dbReference>
<feature type="non-terminal residue" evidence="3">
    <location>
        <position position="230"/>
    </location>
</feature>
<name>A0A6A4H4E3_9AGAR</name>
<accession>A0A6A4H4E3</accession>
<feature type="domain" description="DUF6606" evidence="2">
    <location>
        <begin position="2"/>
        <end position="195"/>
    </location>
</feature>